<dbReference type="InterPro" id="IPR009000">
    <property type="entry name" value="Transl_B-barrel_sf"/>
</dbReference>
<name>A0A068RV28_9FUNG</name>
<dbReference type="GO" id="GO:0006412">
    <property type="term" value="P:translation"/>
    <property type="evidence" value="ECO:0007669"/>
    <property type="project" value="InterPro"/>
</dbReference>
<reference evidence="4" key="1">
    <citation type="submission" date="2013-08" db="EMBL/GenBank/DDBJ databases">
        <title>Gene expansion shapes genome architecture in the human pathogen Lichtheimia corymbifera: an evolutionary genomics analysis in the ancient terrestrial Mucorales (Mucoromycotina).</title>
        <authorList>
            <person name="Schwartze V.U."/>
            <person name="Winter S."/>
            <person name="Shelest E."/>
            <person name="Marcet-Houben M."/>
            <person name="Horn F."/>
            <person name="Wehner S."/>
            <person name="Hoffmann K."/>
            <person name="Riege K."/>
            <person name="Sammeth M."/>
            <person name="Nowrousian M."/>
            <person name="Valiante V."/>
            <person name="Linde J."/>
            <person name="Jacobsen I.D."/>
            <person name="Marz M."/>
            <person name="Brakhage A.A."/>
            <person name="Gabaldon T."/>
            <person name="Bocker S."/>
            <person name="Voigt K."/>
        </authorList>
    </citation>
    <scope>NUCLEOTIDE SEQUENCE [LARGE SCALE GENOMIC DNA]</scope>
    <source>
        <strain evidence="4">FSU 9682</strain>
    </source>
</reference>
<dbReference type="STRING" id="1263082.A0A068RV28"/>
<comment type="caution">
    <text evidence="4">The sequence shown here is derived from an EMBL/GenBank/DDBJ whole genome shotgun (WGS) entry which is preliminary data.</text>
</comment>
<keyword evidence="3" id="KW-0687">Ribonucleoprotein</keyword>
<dbReference type="Gene3D" id="2.40.10.190">
    <property type="entry name" value="translation elongation factor selb, chain A, domain 4"/>
    <property type="match status" value="1"/>
</dbReference>
<dbReference type="GO" id="GO:0003735">
    <property type="term" value="F:structural constituent of ribosome"/>
    <property type="evidence" value="ECO:0007669"/>
    <property type="project" value="InterPro"/>
</dbReference>
<dbReference type="OrthoDB" id="1166329at2759"/>
<evidence type="ECO:0000256" key="2">
    <source>
        <dbReference type="ARBA" id="ARBA00022980"/>
    </source>
</evidence>
<dbReference type="Proteomes" id="UP000027586">
    <property type="component" value="Unassembled WGS sequence"/>
</dbReference>
<organism evidence="4 5">
    <name type="scientific">Lichtheimia corymbifera JMRC:FSU:9682</name>
    <dbReference type="NCBI Taxonomy" id="1263082"/>
    <lineage>
        <taxon>Eukaryota</taxon>
        <taxon>Fungi</taxon>
        <taxon>Fungi incertae sedis</taxon>
        <taxon>Mucoromycota</taxon>
        <taxon>Mucoromycotina</taxon>
        <taxon>Mucoromycetes</taxon>
        <taxon>Mucorales</taxon>
        <taxon>Lichtheimiaceae</taxon>
        <taxon>Lichtheimia</taxon>
    </lineage>
</organism>
<dbReference type="HAMAP" id="MF_00573">
    <property type="entry name" value="Ribosomal_eL33"/>
    <property type="match status" value="1"/>
</dbReference>
<keyword evidence="2 4" id="KW-0689">Ribosomal protein</keyword>
<dbReference type="EMBL" id="CBTN010000018">
    <property type="protein sequence ID" value="CDH53540.1"/>
    <property type="molecule type" value="Genomic_DNA"/>
</dbReference>
<proteinExistence type="inferred from homology"/>
<dbReference type="FunFam" id="2.40.10.190:FF:000001">
    <property type="entry name" value="60S ribosomal protein L35a"/>
    <property type="match status" value="1"/>
</dbReference>
<gene>
    <name evidence="4" type="ORF">LCOR_04880.1</name>
</gene>
<dbReference type="GO" id="GO:1990904">
    <property type="term" value="C:ribonucleoprotein complex"/>
    <property type="evidence" value="ECO:0007669"/>
    <property type="project" value="UniProtKB-KW"/>
</dbReference>
<dbReference type="InterPro" id="IPR038661">
    <property type="entry name" value="Ribosomal_eL33_sf"/>
</dbReference>
<evidence type="ECO:0000256" key="1">
    <source>
        <dbReference type="ARBA" id="ARBA00009269"/>
    </source>
</evidence>
<dbReference type="GO" id="GO:0005840">
    <property type="term" value="C:ribosome"/>
    <property type="evidence" value="ECO:0007669"/>
    <property type="project" value="UniProtKB-KW"/>
</dbReference>
<evidence type="ECO:0000256" key="3">
    <source>
        <dbReference type="ARBA" id="ARBA00023274"/>
    </source>
</evidence>
<evidence type="ECO:0000313" key="4">
    <source>
        <dbReference type="EMBL" id="CDH53540.1"/>
    </source>
</evidence>
<accession>A0A068RV28</accession>
<dbReference type="PANTHER" id="PTHR10902">
    <property type="entry name" value="60S RIBOSOMAL PROTEIN L35A"/>
    <property type="match status" value="1"/>
</dbReference>
<protein>
    <submittedName>
        <fullName evidence="4">60s ribosomal protein l33</fullName>
    </submittedName>
</protein>
<sequence length="152" mass="17419">MTKSVNQWRTINSHWVVLKLRWMCAAPYCSSQLPTIALPFESVVKMAENARLYSKGRVLGFARSKHNQYCDTSLIKLEGVQTTQDARFYLGKRVAYVYHAKREKNGSKLRVIWGRIARTHGTSGVVRARFRKNLPPKTFGASVRVMLYPSNI</sequence>
<evidence type="ECO:0000313" key="5">
    <source>
        <dbReference type="Proteomes" id="UP000027586"/>
    </source>
</evidence>
<dbReference type="Pfam" id="PF01247">
    <property type="entry name" value="Ribosomal_L35Ae"/>
    <property type="match status" value="1"/>
</dbReference>
<keyword evidence="5" id="KW-1185">Reference proteome</keyword>
<dbReference type="SUPFAM" id="SSF50447">
    <property type="entry name" value="Translation proteins"/>
    <property type="match status" value="1"/>
</dbReference>
<comment type="similarity">
    <text evidence="1">Belongs to the eukaryotic ribosomal protein eL33 family.</text>
</comment>
<dbReference type="VEuPathDB" id="FungiDB:LCOR_04880.1"/>
<dbReference type="InterPro" id="IPR001780">
    <property type="entry name" value="Ribosomal_eL33"/>
</dbReference>
<dbReference type="AlphaFoldDB" id="A0A068RV28"/>